<reference evidence="1 2" key="1">
    <citation type="submission" date="2024-04" db="EMBL/GenBank/DDBJ databases">
        <title>whole genome sequencing of Lutimonas vermicola strain IMCC1616.</title>
        <authorList>
            <person name="Bae S.S."/>
        </authorList>
    </citation>
    <scope>NUCLEOTIDE SEQUENCE [LARGE SCALE GENOMIC DNA]</scope>
    <source>
        <strain evidence="1 2">IMCC1616</strain>
    </source>
</reference>
<evidence type="ECO:0000313" key="2">
    <source>
        <dbReference type="Proteomes" id="UP001474120"/>
    </source>
</evidence>
<dbReference type="GO" id="GO:0051301">
    <property type="term" value="P:cell division"/>
    <property type="evidence" value="ECO:0007669"/>
    <property type="project" value="UniProtKB-KW"/>
</dbReference>
<keyword evidence="2" id="KW-1185">Reference proteome</keyword>
<sequence length="242" mass="28001">MKKYNTIIKFLLLTFVIVFLYGFAAVRNSKKSNKEVKVIFENGENLFVSYETVNKLLIQNLEAYKNQSKENINLNNLEGFLQRNEMIENAEIFLTLSGDLGAIITQRTPVLRVANESETYYYDKLGIKMPLSDNYSARVPITTDTISGIEGFELITLSNTIRNDDFLKKQIIGIDQIEGTKKHQFELKTRIGDQKIIFGDLSRMEEKIAKLKVFYQKIMLDSTITDYKTINLKFYNQIVCEK</sequence>
<organism evidence="1 2">
    <name type="scientific">Lutimonas vermicola</name>
    <dbReference type="NCBI Taxonomy" id="414288"/>
    <lineage>
        <taxon>Bacteria</taxon>
        <taxon>Pseudomonadati</taxon>
        <taxon>Bacteroidota</taxon>
        <taxon>Flavobacteriia</taxon>
        <taxon>Flavobacteriales</taxon>
        <taxon>Flavobacteriaceae</taxon>
        <taxon>Lutimonas</taxon>
    </lineage>
</organism>
<keyword evidence="1" id="KW-0131">Cell cycle</keyword>
<protein>
    <submittedName>
        <fullName evidence="1">Cell division protein FtsQ</fullName>
    </submittedName>
</protein>
<keyword evidence="1" id="KW-0132">Cell division</keyword>
<name>A0ABU9L3A0_9FLAO</name>
<comment type="caution">
    <text evidence="1">The sequence shown here is derived from an EMBL/GenBank/DDBJ whole genome shotgun (WGS) entry which is preliminary data.</text>
</comment>
<dbReference type="Proteomes" id="UP001474120">
    <property type="component" value="Unassembled WGS sequence"/>
</dbReference>
<evidence type="ECO:0000313" key="1">
    <source>
        <dbReference type="EMBL" id="MEL4456042.1"/>
    </source>
</evidence>
<dbReference type="RefSeq" id="WP_342160068.1">
    <property type="nucleotide sequence ID" value="NZ_JBCDNA010000002.1"/>
</dbReference>
<proteinExistence type="predicted"/>
<accession>A0ABU9L3A0</accession>
<gene>
    <name evidence="1" type="ORF">AABB81_09070</name>
</gene>
<dbReference type="EMBL" id="JBCDNA010000002">
    <property type="protein sequence ID" value="MEL4456042.1"/>
    <property type="molecule type" value="Genomic_DNA"/>
</dbReference>